<protein>
    <submittedName>
        <fullName evidence="3">Uncharacterized protein</fullName>
    </submittedName>
</protein>
<feature type="coiled-coil region" evidence="1">
    <location>
        <begin position="445"/>
        <end position="472"/>
    </location>
</feature>
<gene>
    <name evidence="3" type="ORF">EIP91_010757</name>
</gene>
<feature type="coiled-coil region" evidence="1">
    <location>
        <begin position="383"/>
        <end position="417"/>
    </location>
</feature>
<evidence type="ECO:0000313" key="3">
    <source>
        <dbReference type="EMBL" id="TCD68471.1"/>
    </source>
</evidence>
<feature type="region of interest" description="Disordered" evidence="2">
    <location>
        <begin position="304"/>
        <end position="325"/>
    </location>
</feature>
<accession>A0A4R0RJA0</accession>
<keyword evidence="4" id="KW-1185">Reference proteome</keyword>
<dbReference type="EMBL" id="RWJN01000066">
    <property type="protein sequence ID" value="TCD68471.1"/>
    <property type="molecule type" value="Genomic_DNA"/>
</dbReference>
<evidence type="ECO:0000313" key="4">
    <source>
        <dbReference type="Proteomes" id="UP000292702"/>
    </source>
</evidence>
<feature type="compositionally biased region" description="Basic and acidic residues" evidence="2">
    <location>
        <begin position="315"/>
        <end position="324"/>
    </location>
</feature>
<name>A0A4R0RJA0_9APHY</name>
<proteinExistence type="predicted"/>
<feature type="non-terminal residue" evidence="3">
    <location>
        <position position="1"/>
    </location>
</feature>
<keyword evidence="1" id="KW-0175">Coiled coil</keyword>
<organism evidence="3 4">
    <name type="scientific">Steccherinum ochraceum</name>
    <dbReference type="NCBI Taxonomy" id="92696"/>
    <lineage>
        <taxon>Eukaryota</taxon>
        <taxon>Fungi</taxon>
        <taxon>Dikarya</taxon>
        <taxon>Basidiomycota</taxon>
        <taxon>Agaricomycotina</taxon>
        <taxon>Agaricomycetes</taxon>
        <taxon>Polyporales</taxon>
        <taxon>Steccherinaceae</taxon>
        <taxon>Steccherinum</taxon>
    </lineage>
</organism>
<dbReference type="AlphaFoldDB" id="A0A4R0RJA0"/>
<comment type="caution">
    <text evidence="3">The sequence shown here is derived from an EMBL/GenBank/DDBJ whole genome shotgun (WGS) entry which is preliminary data.</text>
</comment>
<reference evidence="3 4" key="1">
    <citation type="submission" date="2018-11" db="EMBL/GenBank/DDBJ databases">
        <title>Genome assembly of Steccherinum ochraceum LE-BIN_3174, the white-rot fungus of the Steccherinaceae family (The Residual Polyporoid clade, Polyporales, Basidiomycota).</title>
        <authorList>
            <person name="Fedorova T.V."/>
            <person name="Glazunova O.A."/>
            <person name="Landesman E.O."/>
            <person name="Moiseenko K.V."/>
            <person name="Psurtseva N.V."/>
            <person name="Savinova O.S."/>
            <person name="Shakhova N.V."/>
            <person name="Tyazhelova T.V."/>
            <person name="Vasina D.V."/>
        </authorList>
    </citation>
    <scope>NUCLEOTIDE SEQUENCE [LARGE SCALE GENOMIC DNA]</scope>
    <source>
        <strain evidence="3 4">LE-BIN_3174</strain>
    </source>
</reference>
<dbReference type="Proteomes" id="UP000292702">
    <property type="component" value="Unassembled WGS sequence"/>
</dbReference>
<sequence>YQDLQQRVAAQTAQLHEGVEAFVNVRQRLADYQHHNRQLVASNDEVRHQVTAMGKQRDYYRGGVEWYKVRFGGDEVEEMAGAKGVPVQAPFNFVSSPLRSQSTFDLAAGGCGSSSSSPTIAKKQRKIGEDLRRHLFVPTSRKLRSAQLPLRHKKKPVLPCSYVLSQSLAQVESQVLEVIQANDTRLIALEAERVTSTREEIATKQDLVVTLKMQHEDSHARIEYFNHQASESRRQYVQLQGEHDWIQLETGLKIQGLKQKVTDACRDATDAKHALVIEQCDHQAAAIDAYEQSATVGERMAVQSDRLHHGTSISRSKEKIDSARRCKHAASEQPVSPSIEHKEPTACHGQVTRVLRTAKDQLRAKQQQHFDVEISRASRDATLRQCLDAAKKLRSDMDTAQNDVLTLCQELDNAESRPPPAVLHTIPVDDIAELRQHPHEVRCTKEVAIAKYQELQQRVAALNTQLHESVEALVHVRQRLADYQHHDRQIVASNDELGYKVTVMGKQQDHYRGGMDWYKARFGADEVKATAHGKKVTVKAPFSFVSSPLRSEASFDVAADSYQSSSSPTIVRKQRRVGKDLRRHLFECVLKAEYDRQAVV</sequence>
<evidence type="ECO:0000256" key="1">
    <source>
        <dbReference type="SAM" id="Coils"/>
    </source>
</evidence>
<evidence type="ECO:0000256" key="2">
    <source>
        <dbReference type="SAM" id="MobiDB-lite"/>
    </source>
</evidence>